<name>A0A8X7BQ45_9ARAC</name>
<protein>
    <submittedName>
        <fullName evidence="1">Uncharacterized protein</fullName>
    </submittedName>
</protein>
<accession>A0A8X7BQ45</accession>
<dbReference type="AlphaFoldDB" id="A0A8X7BQ45"/>
<reference evidence="1" key="1">
    <citation type="submission" date="2020-08" db="EMBL/GenBank/DDBJ databases">
        <title>Multicomponent nature underlies the extraordinary mechanical properties of spider dragline silk.</title>
        <authorList>
            <person name="Kono N."/>
            <person name="Nakamura H."/>
            <person name="Mori M."/>
            <person name="Yoshida Y."/>
            <person name="Ohtoshi R."/>
            <person name="Malay A.D."/>
            <person name="Moran D.A.P."/>
            <person name="Tomita M."/>
            <person name="Numata K."/>
            <person name="Arakawa K."/>
        </authorList>
    </citation>
    <scope>NUCLEOTIDE SEQUENCE</scope>
</reference>
<proteinExistence type="predicted"/>
<organism evidence="1 2">
    <name type="scientific">Trichonephila inaurata madagascariensis</name>
    <dbReference type="NCBI Taxonomy" id="2747483"/>
    <lineage>
        <taxon>Eukaryota</taxon>
        <taxon>Metazoa</taxon>
        <taxon>Ecdysozoa</taxon>
        <taxon>Arthropoda</taxon>
        <taxon>Chelicerata</taxon>
        <taxon>Arachnida</taxon>
        <taxon>Araneae</taxon>
        <taxon>Araneomorphae</taxon>
        <taxon>Entelegynae</taxon>
        <taxon>Araneoidea</taxon>
        <taxon>Nephilidae</taxon>
        <taxon>Trichonephila</taxon>
        <taxon>Trichonephila inaurata</taxon>
    </lineage>
</organism>
<evidence type="ECO:0000313" key="2">
    <source>
        <dbReference type="Proteomes" id="UP000886998"/>
    </source>
</evidence>
<sequence length="101" mass="12056">MGGLYARDVCWSRELHSSIEQDWRRVLFRDELRFYTQSYFCKVSQLGETWEPSANDEILEIYGRHLEGDVGDQLIFMDSCPYRDRELVENLEEEGIPVWMT</sequence>
<comment type="caution">
    <text evidence="1">The sequence shown here is derived from an EMBL/GenBank/DDBJ whole genome shotgun (WGS) entry which is preliminary data.</text>
</comment>
<dbReference type="EMBL" id="BMAV01001458">
    <property type="protein sequence ID" value="GFY39630.1"/>
    <property type="molecule type" value="Genomic_DNA"/>
</dbReference>
<dbReference type="Proteomes" id="UP000886998">
    <property type="component" value="Unassembled WGS sequence"/>
</dbReference>
<keyword evidence="2" id="KW-1185">Reference proteome</keyword>
<evidence type="ECO:0000313" key="1">
    <source>
        <dbReference type="EMBL" id="GFY39630.1"/>
    </source>
</evidence>
<gene>
    <name evidence="1" type="ORF">TNIN_116221</name>
</gene>